<dbReference type="EMBL" id="MU277207">
    <property type="protein sequence ID" value="KAI0062498.1"/>
    <property type="molecule type" value="Genomic_DNA"/>
</dbReference>
<gene>
    <name evidence="1" type="ORF">BV25DRAFT_1803741</name>
</gene>
<accession>A0ACB8T301</accession>
<evidence type="ECO:0000313" key="1">
    <source>
        <dbReference type="EMBL" id="KAI0062498.1"/>
    </source>
</evidence>
<sequence length="243" mass="27734">MATPLLMIPLLLTTATFVWRALIPPPEAPPSLKDKVQPKLGGSEQYIGRFTPLLAILYRYQFAITCLVEMAVILANYLPKLSISHQVIAILAPGGRPSPIVRMTPHFAAGVAIAIFGSELRLECYRVLGEHFTYRLFLRDEHRLIKKGPYAYVRHPSYTGLLLMYVGCALILFGRGSWLREGGWLGKPFGKTYVALWLLMRTIETTNVFVRTVYEDQFLKEKFGTEWVSWAMSTRYRILPYVF</sequence>
<reference evidence="1" key="1">
    <citation type="submission" date="2021-03" db="EMBL/GenBank/DDBJ databases">
        <authorList>
            <consortium name="DOE Joint Genome Institute"/>
            <person name="Ahrendt S."/>
            <person name="Looney B.P."/>
            <person name="Miyauchi S."/>
            <person name="Morin E."/>
            <person name="Drula E."/>
            <person name="Courty P.E."/>
            <person name="Chicoki N."/>
            <person name="Fauchery L."/>
            <person name="Kohler A."/>
            <person name="Kuo A."/>
            <person name="Labutti K."/>
            <person name="Pangilinan J."/>
            <person name="Lipzen A."/>
            <person name="Riley R."/>
            <person name="Andreopoulos W."/>
            <person name="He G."/>
            <person name="Johnson J."/>
            <person name="Barry K.W."/>
            <person name="Grigoriev I.V."/>
            <person name="Nagy L."/>
            <person name="Hibbett D."/>
            <person name="Henrissat B."/>
            <person name="Matheny P.B."/>
            <person name="Labbe J."/>
            <person name="Martin F."/>
        </authorList>
    </citation>
    <scope>NUCLEOTIDE SEQUENCE</scope>
    <source>
        <strain evidence="1">HHB10654</strain>
    </source>
</reference>
<comment type="caution">
    <text evidence="1">The sequence shown here is derived from an EMBL/GenBank/DDBJ whole genome shotgun (WGS) entry which is preliminary data.</text>
</comment>
<proteinExistence type="predicted"/>
<protein>
    <submittedName>
        <fullName evidence="1">ICMT-domain-containing protein</fullName>
    </submittedName>
</protein>
<reference evidence="1" key="2">
    <citation type="journal article" date="2022" name="New Phytol.">
        <title>Evolutionary transition to the ectomycorrhizal habit in the genomes of a hyperdiverse lineage of mushroom-forming fungi.</title>
        <authorList>
            <person name="Looney B."/>
            <person name="Miyauchi S."/>
            <person name="Morin E."/>
            <person name="Drula E."/>
            <person name="Courty P.E."/>
            <person name="Kohler A."/>
            <person name="Kuo A."/>
            <person name="LaButti K."/>
            <person name="Pangilinan J."/>
            <person name="Lipzen A."/>
            <person name="Riley R."/>
            <person name="Andreopoulos W."/>
            <person name="He G."/>
            <person name="Johnson J."/>
            <person name="Nolan M."/>
            <person name="Tritt A."/>
            <person name="Barry K.W."/>
            <person name="Grigoriev I.V."/>
            <person name="Nagy L.G."/>
            <person name="Hibbett D."/>
            <person name="Henrissat B."/>
            <person name="Matheny P.B."/>
            <person name="Labbe J."/>
            <person name="Martin F.M."/>
        </authorList>
    </citation>
    <scope>NUCLEOTIDE SEQUENCE</scope>
    <source>
        <strain evidence="1">HHB10654</strain>
    </source>
</reference>
<name>A0ACB8T301_9AGAM</name>
<organism evidence="1 2">
    <name type="scientific">Artomyces pyxidatus</name>
    <dbReference type="NCBI Taxonomy" id="48021"/>
    <lineage>
        <taxon>Eukaryota</taxon>
        <taxon>Fungi</taxon>
        <taxon>Dikarya</taxon>
        <taxon>Basidiomycota</taxon>
        <taxon>Agaricomycotina</taxon>
        <taxon>Agaricomycetes</taxon>
        <taxon>Russulales</taxon>
        <taxon>Auriscalpiaceae</taxon>
        <taxon>Artomyces</taxon>
    </lineage>
</organism>
<keyword evidence="2" id="KW-1185">Reference proteome</keyword>
<dbReference type="Proteomes" id="UP000814140">
    <property type="component" value="Unassembled WGS sequence"/>
</dbReference>
<evidence type="ECO:0000313" key="2">
    <source>
        <dbReference type="Proteomes" id="UP000814140"/>
    </source>
</evidence>